<dbReference type="Pfam" id="PF12788">
    <property type="entry name" value="YmaF"/>
    <property type="match status" value="1"/>
</dbReference>
<evidence type="ECO:0000313" key="2">
    <source>
        <dbReference type="Proteomes" id="UP000282529"/>
    </source>
</evidence>
<dbReference type="RefSeq" id="WP_124694157.1">
    <property type="nucleotide sequence ID" value="NZ_JBHUFE010000016.1"/>
</dbReference>
<dbReference type="EMBL" id="RQPI01000001">
    <property type="protein sequence ID" value="RQW13515.1"/>
    <property type="molecule type" value="Genomic_DNA"/>
</dbReference>
<evidence type="ECO:0008006" key="3">
    <source>
        <dbReference type="Google" id="ProtNLM"/>
    </source>
</evidence>
<comment type="caution">
    <text evidence="1">The sequence shown here is derived from an EMBL/GenBank/DDBJ whole genome shotgun (WGS) entry which is preliminary data.</text>
</comment>
<protein>
    <recommendedName>
        <fullName evidence="3">YmaF family protein</fullName>
    </recommendedName>
</protein>
<dbReference type="InterPro" id="IPR024307">
    <property type="entry name" value="YmaF"/>
</dbReference>
<proteinExistence type="predicted"/>
<dbReference type="OrthoDB" id="1682334at2"/>
<name>A0A3N9PD21_9BACL</name>
<evidence type="ECO:0000313" key="1">
    <source>
        <dbReference type="EMBL" id="RQW13515.1"/>
    </source>
</evidence>
<sequence length="128" mass="14182">MNKIPVKGYFLNRRESCNEHSHDVYITSWDGRPVYHVHPFSGVTSYDDGHVHQYAGVTEPAPTGVPHVHRYFTMTSVNQGHTHVIQGVTGPAIDVPGGGHIHYFEGVTTVNGMRPHTHHYKGATGKES</sequence>
<dbReference type="AlphaFoldDB" id="A0A3N9PD21"/>
<reference evidence="1 2" key="1">
    <citation type="submission" date="2018-11" db="EMBL/GenBank/DDBJ databases">
        <title>Genome sequence of strain 7197.</title>
        <authorList>
            <person name="Gao J."/>
            <person name="Sun J."/>
        </authorList>
    </citation>
    <scope>NUCLEOTIDE SEQUENCE [LARGE SCALE GENOMIC DNA]</scope>
    <source>
        <strain evidence="1 2">7197</strain>
    </source>
</reference>
<organism evidence="1 2">
    <name type="scientific">Paenibacillus rhizophilus</name>
    <dbReference type="NCBI Taxonomy" id="1850366"/>
    <lineage>
        <taxon>Bacteria</taxon>
        <taxon>Bacillati</taxon>
        <taxon>Bacillota</taxon>
        <taxon>Bacilli</taxon>
        <taxon>Bacillales</taxon>
        <taxon>Paenibacillaceae</taxon>
        <taxon>Paenibacillus</taxon>
    </lineage>
</organism>
<gene>
    <name evidence="1" type="ORF">EH198_03595</name>
</gene>
<keyword evidence="2" id="KW-1185">Reference proteome</keyword>
<accession>A0A3N9PD21</accession>
<dbReference type="Proteomes" id="UP000282529">
    <property type="component" value="Unassembled WGS sequence"/>
</dbReference>